<dbReference type="AlphaFoldDB" id="A0A135I4T5"/>
<accession>A0A135I4T5</accession>
<dbReference type="SUPFAM" id="SSF51197">
    <property type="entry name" value="Clavaminate synthase-like"/>
    <property type="match status" value="1"/>
</dbReference>
<dbReference type="EMBL" id="LNTY01000051">
    <property type="protein sequence ID" value="KXF80460.1"/>
    <property type="molecule type" value="Genomic_DNA"/>
</dbReference>
<gene>
    <name evidence="1" type="ORF">ATN88_22180</name>
</gene>
<dbReference type="Gene3D" id="2.60.120.620">
    <property type="entry name" value="q2cbj1_9rhob like domain"/>
    <property type="match status" value="1"/>
</dbReference>
<dbReference type="Proteomes" id="UP000070529">
    <property type="component" value="Unassembled WGS sequence"/>
</dbReference>
<organism evidence="1 2">
    <name type="scientific">Enterovibrio coralii</name>
    <dbReference type="NCBI Taxonomy" id="294935"/>
    <lineage>
        <taxon>Bacteria</taxon>
        <taxon>Pseudomonadati</taxon>
        <taxon>Pseudomonadota</taxon>
        <taxon>Gammaproteobacteria</taxon>
        <taxon>Vibrionales</taxon>
        <taxon>Vibrionaceae</taxon>
        <taxon>Enterovibrio</taxon>
    </lineage>
</organism>
<evidence type="ECO:0000313" key="1">
    <source>
        <dbReference type="EMBL" id="KXF80460.1"/>
    </source>
</evidence>
<evidence type="ECO:0008006" key="3">
    <source>
        <dbReference type="Google" id="ProtNLM"/>
    </source>
</evidence>
<dbReference type="RefSeq" id="WP_067419355.1">
    <property type="nucleotide sequence ID" value="NZ_LNTY01000051.1"/>
</dbReference>
<proteinExistence type="predicted"/>
<dbReference type="OrthoDB" id="9770845at2"/>
<keyword evidence="2" id="KW-1185">Reference proteome</keyword>
<reference evidence="1 2" key="1">
    <citation type="submission" date="2015-11" db="EMBL/GenBank/DDBJ databases">
        <title>Genomic Taxonomy of the Vibrionaceae.</title>
        <authorList>
            <person name="Gomez-Gil B."/>
            <person name="Enciso-Ibarra J."/>
        </authorList>
    </citation>
    <scope>NUCLEOTIDE SEQUENCE [LARGE SCALE GENOMIC DNA]</scope>
    <source>
        <strain evidence="1 2">CAIM 912</strain>
    </source>
</reference>
<evidence type="ECO:0000313" key="2">
    <source>
        <dbReference type="Proteomes" id="UP000070529"/>
    </source>
</evidence>
<sequence length="282" mass="32249">MDPFHTYTALSHQELGDRLFQGELIIFSIADELAPFLNRTKQLINKHFGIPDPQKAHLALDEPTYAARASETMTAFERDPEIKSLFFSALETCGVNREENFYDRLVLRIVPCVTSYDKGRQASVKHHRDTWGSNIDSQINWWLPIFPLRKARSIALYPDYWNKKVANTTSDWSFSRYLAEKKATPSGEKIAYPSSPQALESIDEQACFTPELQPGEILTFASAHLHGSKFNLTDKFRFSVEIRTVNIHDVKHGKGAPNVDNAGNVPMYQWFKQIKDDKKLVL</sequence>
<protein>
    <recommendedName>
        <fullName evidence="3">Phytanoyl-CoA dioxygenase</fullName>
    </recommendedName>
</protein>
<dbReference type="STRING" id="294935.ATN88_22180"/>
<name>A0A135I4T5_9GAMM</name>
<comment type="caution">
    <text evidence="1">The sequence shown here is derived from an EMBL/GenBank/DDBJ whole genome shotgun (WGS) entry which is preliminary data.</text>
</comment>